<feature type="compositionally biased region" description="Polar residues" evidence="1">
    <location>
        <begin position="58"/>
        <end position="72"/>
    </location>
</feature>
<feature type="compositionally biased region" description="Polar residues" evidence="1">
    <location>
        <begin position="84"/>
        <end position="95"/>
    </location>
</feature>
<gene>
    <name evidence="2" type="ORF">ACOC_LOCUS7624</name>
</gene>
<accession>A0A0R3PQI8</accession>
<evidence type="ECO:0000313" key="2">
    <source>
        <dbReference type="EMBL" id="VDM59209.1"/>
    </source>
</evidence>
<dbReference type="WBParaSite" id="ACOC_0000762301-mRNA-1">
    <property type="protein sequence ID" value="ACOC_0000762301-mRNA-1"/>
    <property type="gene ID" value="ACOC_0000762301"/>
</dbReference>
<reference evidence="4" key="1">
    <citation type="submission" date="2016-04" db="UniProtKB">
        <authorList>
            <consortium name="WormBaseParasite"/>
        </authorList>
    </citation>
    <scope>IDENTIFICATION</scope>
</reference>
<evidence type="ECO:0000256" key="1">
    <source>
        <dbReference type="SAM" id="MobiDB-lite"/>
    </source>
</evidence>
<dbReference type="GO" id="GO:0019825">
    <property type="term" value="F:oxygen binding"/>
    <property type="evidence" value="ECO:0007669"/>
    <property type="project" value="InterPro"/>
</dbReference>
<dbReference type="OrthoDB" id="5848452at2759"/>
<dbReference type="EMBL" id="UYYA01004059">
    <property type="protein sequence ID" value="VDM59209.1"/>
    <property type="molecule type" value="Genomic_DNA"/>
</dbReference>
<dbReference type="AlphaFoldDB" id="A0A0R3PQI8"/>
<reference evidence="2 3" key="2">
    <citation type="submission" date="2018-11" db="EMBL/GenBank/DDBJ databases">
        <authorList>
            <consortium name="Pathogen Informatics"/>
        </authorList>
    </citation>
    <scope>NUCLEOTIDE SEQUENCE [LARGE SCALE GENOMIC DNA]</scope>
    <source>
        <strain evidence="2 3">Costa Rica</strain>
    </source>
</reference>
<dbReference type="InterPro" id="IPR012292">
    <property type="entry name" value="Globin/Proto"/>
</dbReference>
<feature type="compositionally biased region" description="Basic and acidic residues" evidence="1">
    <location>
        <begin position="73"/>
        <end position="82"/>
    </location>
</feature>
<dbReference type="GO" id="GO:0020037">
    <property type="term" value="F:heme binding"/>
    <property type="evidence" value="ECO:0007669"/>
    <property type="project" value="InterPro"/>
</dbReference>
<dbReference type="Proteomes" id="UP000267027">
    <property type="component" value="Unassembled WGS sequence"/>
</dbReference>
<protein>
    <submittedName>
        <fullName evidence="4">GLOBIN domain-containing protein</fullName>
    </submittedName>
</protein>
<evidence type="ECO:0000313" key="4">
    <source>
        <dbReference type="WBParaSite" id="ACOC_0000762301-mRNA-1"/>
    </source>
</evidence>
<feature type="region of interest" description="Disordered" evidence="1">
    <location>
        <begin position="57"/>
        <end position="95"/>
    </location>
</feature>
<keyword evidence="3" id="KW-1185">Reference proteome</keyword>
<sequence>MGNHSGKPAGHGRVIESKSQQTLIHIEEPHIRRSISALPSLRLPRKSNSCDVVAKVSPSESFSSASDQQFDTLTRDDTKENSSDDSPLSRSRASSYIDATTPRTLVILSVKHIVHHNDSNEDEVNENFKTAVKSSSTKSGKVAGAASIRTQLSKEKTISNSSNALPGLDPPLVSSSLSLTSAQILFIRKTWAHARNHGALEPAISIFRNSFFKNPEIRSIMMHGTKNAGHERLKVSCYEKLRQICLYGTPPLGRIGANTTSIRFSLAKLFIVVVCSEHDDFHEAHSEFLNAFAFVNADGRR</sequence>
<name>A0A0R3PQI8_ANGCS</name>
<dbReference type="Gene3D" id="1.10.490.10">
    <property type="entry name" value="Globins"/>
    <property type="match status" value="1"/>
</dbReference>
<proteinExistence type="predicted"/>
<evidence type="ECO:0000313" key="3">
    <source>
        <dbReference type="Proteomes" id="UP000267027"/>
    </source>
</evidence>
<organism evidence="4">
    <name type="scientific">Angiostrongylus costaricensis</name>
    <name type="common">Nematode worm</name>
    <dbReference type="NCBI Taxonomy" id="334426"/>
    <lineage>
        <taxon>Eukaryota</taxon>
        <taxon>Metazoa</taxon>
        <taxon>Ecdysozoa</taxon>
        <taxon>Nematoda</taxon>
        <taxon>Chromadorea</taxon>
        <taxon>Rhabditida</taxon>
        <taxon>Rhabditina</taxon>
        <taxon>Rhabditomorpha</taxon>
        <taxon>Strongyloidea</taxon>
        <taxon>Metastrongylidae</taxon>
        <taxon>Angiostrongylus</taxon>
    </lineage>
</organism>